<feature type="region of interest" description="Disordered" evidence="1">
    <location>
        <begin position="1"/>
        <end position="22"/>
    </location>
</feature>
<feature type="compositionally biased region" description="Acidic residues" evidence="1">
    <location>
        <begin position="156"/>
        <end position="169"/>
    </location>
</feature>
<sequence>MAPRTQVATEEISLADFETDPSIEVEPKRPVINRAVAKAPKKRGVTMKKTRSPTTSTAKSASARQALKDRTNIKDATDAEQDEEETVPVKAKSRKASARAQEDDAEPKPKKARNTKAAASEGPKKTAKARTANKRAASPEPMRVIPETQPVQDISESIEVEIEGTEVDEPETRQEPERVIARARSSSQQRQAPSYAIPSRARSTSQQPRSFSREGSAALAERRMADGETRRKLADMTSKYEDMRLRYESLSELGSSAAESNFDKLKRATDQRAKDAADLIASLKKELSEARKSTSTNNAETAKLHTQLNTLQSSNEQKHGEIKELKTTLAESQNEVKSLTAKLEAAREAARKAATEAAKVPGSAIKSRDHSAKNNLLSGNLDSTKEAALKEELYRDLTGLIVNSVKRKDGEDEYSCIQTGRNGTLHFHLSVSNDATQMNPKTPSGLSYEDAEFAYEPFFDEGRDRDLIDILPDYLTEEICFPRSHAVRFYTKIVDSMTKKVVIEDE</sequence>
<dbReference type="PANTHER" id="PTHR28006">
    <property type="entry name" value="MONOPOLIN COMPLEX SUBUNIT CSM1"/>
    <property type="match status" value="1"/>
</dbReference>
<dbReference type="EMBL" id="NHZQ01000447">
    <property type="protein sequence ID" value="PSK34157.1"/>
    <property type="molecule type" value="Genomic_DNA"/>
</dbReference>
<feature type="region of interest" description="Disordered" evidence="1">
    <location>
        <begin position="354"/>
        <end position="378"/>
    </location>
</feature>
<feature type="compositionally biased region" description="Basic and acidic residues" evidence="1">
    <location>
        <begin position="100"/>
        <end position="109"/>
    </location>
</feature>
<dbReference type="CDD" id="cd23787">
    <property type="entry name" value="RWD_CSM1"/>
    <property type="match status" value="1"/>
</dbReference>
<feature type="domain" description="Monopolin complex subunit Csm1/Pcs1 C-terminal" evidence="2">
    <location>
        <begin position="389"/>
        <end position="483"/>
    </location>
</feature>
<gene>
    <name evidence="3" type="ORF">B9Z65_8483</name>
</gene>
<evidence type="ECO:0000259" key="2">
    <source>
        <dbReference type="Pfam" id="PF12539"/>
    </source>
</evidence>
<reference evidence="3 4" key="1">
    <citation type="submission" date="2017-05" db="EMBL/GenBank/DDBJ databases">
        <title>Draft genome sequence of Elsinoe australis.</title>
        <authorList>
            <person name="Cheng Q."/>
        </authorList>
    </citation>
    <scope>NUCLEOTIDE SEQUENCE [LARGE SCALE GENOMIC DNA]</scope>
    <source>
        <strain evidence="3 4">NL1</strain>
    </source>
</reference>
<protein>
    <submittedName>
        <fullName evidence="3">Monopolin complex subunit pcs1</fullName>
    </submittedName>
</protein>
<evidence type="ECO:0000256" key="1">
    <source>
        <dbReference type="SAM" id="MobiDB-lite"/>
    </source>
</evidence>
<feature type="compositionally biased region" description="Basic residues" evidence="1">
    <location>
        <begin position="39"/>
        <end position="51"/>
    </location>
</feature>
<dbReference type="GO" id="GO:0045144">
    <property type="term" value="P:meiotic sister chromatid segregation"/>
    <property type="evidence" value="ECO:0007669"/>
    <property type="project" value="TreeGrafter"/>
</dbReference>
<feature type="compositionally biased region" description="Low complexity" evidence="1">
    <location>
        <begin position="182"/>
        <end position="192"/>
    </location>
</feature>
<feature type="compositionally biased region" description="Basic and acidic residues" evidence="1">
    <location>
        <begin position="170"/>
        <end position="180"/>
    </location>
</feature>
<dbReference type="OrthoDB" id="2431049at2759"/>
<evidence type="ECO:0000313" key="3">
    <source>
        <dbReference type="EMBL" id="PSK34157.1"/>
    </source>
</evidence>
<dbReference type="Proteomes" id="UP000243723">
    <property type="component" value="Unassembled WGS sequence"/>
</dbReference>
<dbReference type="Gene3D" id="3.90.1150.80">
    <property type="match status" value="1"/>
</dbReference>
<dbReference type="AlphaFoldDB" id="A0A2P7YDX1"/>
<dbReference type="InterPro" id="IPR040349">
    <property type="entry name" value="Csm1/Pcs1"/>
</dbReference>
<dbReference type="Pfam" id="PF12539">
    <property type="entry name" value="Csm1"/>
    <property type="match status" value="1"/>
</dbReference>
<dbReference type="GO" id="GO:1990644">
    <property type="term" value="F:microtubule site clamp"/>
    <property type="evidence" value="ECO:0007669"/>
    <property type="project" value="TreeGrafter"/>
</dbReference>
<comment type="caution">
    <text evidence="3">The sequence shown here is derived from an EMBL/GenBank/DDBJ whole genome shotgun (WGS) entry which is preliminary data.</text>
</comment>
<feature type="region of interest" description="Disordered" evidence="1">
    <location>
        <begin position="35"/>
        <end position="242"/>
    </location>
</feature>
<name>A0A2P7YDX1_9PEZI</name>
<dbReference type="GO" id="GO:0072686">
    <property type="term" value="C:mitotic spindle"/>
    <property type="evidence" value="ECO:0007669"/>
    <property type="project" value="TreeGrafter"/>
</dbReference>
<feature type="compositionally biased region" description="Polar residues" evidence="1">
    <location>
        <begin position="201"/>
        <end position="210"/>
    </location>
</feature>
<dbReference type="GO" id="GO:0034506">
    <property type="term" value="C:chromosome, centromeric core domain"/>
    <property type="evidence" value="ECO:0007669"/>
    <property type="project" value="TreeGrafter"/>
</dbReference>
<dbReference type="InterPro" id="IPR038608">
    <property type="entry name" value="Csm1/Pcs1_C_sf"/>
</dbReference>
<dbReference type="GO" id="GO:0005730">
    <property type="term" value="C:nucleolus"/>
    <property type="evidence" value="ECO:0007669"/>
    <property type="project" value="TreeGrafter"/>
</dbReference>
<keyword evidence="4" id="KW-1185">Reference proteome</keyword>
<feature type="compositionally biased region" description="Low complexity" evidence="1">
    <location>
        <begin position="52"/>
        <end position="65"/>
    </location>
</feature>
<feature type="compositionally biased region" description="Basic and acidic residues" evidence="1">
    <location>
        <begin position="66"/>
        <end position="77"/>
    </location>
</feature>
<dbReference type="GO" id="GO:0033551">
    <property type="term" value="C:monopolin complex"/>
    <property type="evidence" value="ECO:0007669"/>
    <property type="project" value="InterPro"/>
</dbReference>
<proteinExistence type="predicted"/>
<evidence type="ECO:0000313" key="4">
    <source>
        <dbReference type="Proteomes" id="UP000243723"/>
    </source>
</evidence>
<feature type="compositionally biased region" description="Basic and acidic residues" evidence="1">
    <location>
        <begin position="220"/>
        <end position="242"/>
    </location>
</feature>
<organism evidence="3 4">
    <name type="scientific">Elsinoe australis</name>
    <dbReference type="NCBI Taxonomy" id="40998"/>
    <lineage>
        <taxon>Eukaryota</taxon>
        <taxon>Fungi</taxon>
        <taxon>Dikarya</taxon>
        <taxon>Ascomycota</taxon>
        <taxon>Pezizomycotina</taxon>
        <taxon>Dothideomycetes</taxon>
        <taxon>Dothideomycetidae</taxon>
        <taxon>Myriangiales</taxon>
        <taxon>Elsinoaceae</taxon>
        <taxon>Elsinoe</taxon>
    </lineage>
</organism>
<accession>A0A2P7YDX1</accession>
<dbReference type="FunFam" id="3.90.1150.80:FF:000001">
    <property type="entry name" value="Chromosome segregation protein (Pcs1)"/>
    <property type="match status" value="1"/>
</dbReference>
<dbReference type="InterPro" id="IPR020981">
    <property type="entry name" value="Csm1/Pcs1_C"/>
</dbReference>
<dbReference type="GO" id="GO:0051315">
    <property type="term" value="P:attachment of mitotic spindle microtubules to kinetochore"/>
    <property type="evidence" value="ECO:0007669"/>
    <property type="project" value="TreeGrafter"/>
</dbReference>
<dbReference type="STRING" id="40998.A0A2P7YDX1"/>
<dbReference type="PANTHER" id="PTHR28006:SF1">
    <property type="entry name" value="MONOPOLIN COMPLEX SUBUNIT CSM1"/>
    <property type="match status" value="1"/>
</dbReference>
<feature type="compositionally biased region" description="Polar residues" evidence="1">
    <location>
        <begin position="293"/>
        <end position="315"/>
    </location>
</feature>
<feature type="region of interest" description="Disordered" evidence="1">
    <location>
        <begin position="289"/>
        <end position="322"/>
    </location>
</feature>